<comment type="caution">
    <text evidence="1">The sequence shown here is derived from an EMBL/GenBank/DDBJ whole genome shotgun (WGS) entry which is preliminary data.</text>
</comment>
<accession>A0ABQ9G8D2</accession>
<dbReference type="EMBL" id="JARBHB010000014">
    <property type="protein sequence ID" value="KAJ8868397.1"/>
    <property type="molecule type" value="Genomic_DNA"/>
</dbReference>
<reference evidence="1 2" key="1">
    <citation type="submission" date="2023-02" db="EMBL/GenBank/DDBJ databases">
        <title>LHISI_Scaffold_Assembly.</title>
        <authorList>
            <person name="Stuart O.P."/>
            <person name="Cleave R."/>
            <person name="Magrath M.J.L."/>
            <person name="Mikheyev A.S."/>
        </authorList>
    </citation>
    <scope>NUCLEOTIDE SEQUENCE [LARGE SCALE GENOMIC DNA]</scope>
    <source>
        <strain evidence="1">Daus_M_001</strain>
        <tissue evidence="1">Leg muscle</tissue>
    </source>
</reference>
<dbReference type="Proteomes" id="UP001159363">
    <property type="component" value="Chromosome 13"/>
</dbReference>
<evidence type="ECO:0000313" key="2">
    <source>
        <dbReference type="Proteomes" id="UP001159363"/>
    </source>
</evidence>
<name>A0ABQ9G8D2_9NEOP</name>
<sequence length="100" mass="11631">MPAESMAFPKLLRRHLSCESLMNSITPSLLQSPVEYSCPLPTQFYYQYSHRKSDWNSTTRLRRNTVTGEMYQHDMLASVDVNRPPPFMGMRELSRFIGIS</sequence>
<protein>
    <submittedName>
        <fullName evidence="1">Uncharacterized protein</fullName>
    </submittedName>
</protein>
<evidence type="ECO:0000313" key="1">
    <source>
        <dbReference type="EMBL" id="KAJ8868397.1"/>
    </source>
</evidence>
<gene>
    <name evidence="1" type="ORF">PR048_029913</name>
</gene>
<keyword evidence="2" id="KW-1185">Reference proteome</keyword>
<organism evidence="1 2">
    <name type="scientific">Dryococelus australis</name>
    <dbReference type="NCBI Taxonomy" id="614101"/>
    <lineage>
        <taxon>Eukaryota</taxon>
        <taxon>Metazoa</taxon>
        <taxon>Ecdysozoa</taxon>
        <taxon>Arthropoda</taxon>
        <taxon>Hexapoda</taxon>
        <taxon>Insecta</taxon>
        <taxon>Pterygota</taxon>
        <taxon>Neoptera</taxon>
        <taxon>Polyneoptera</taxon>
        <taxon>Phasmatodea</taxon>
        <taxon>Verophasmatodea</taxon>
        <taxon>Anareolatae</taxon>
        <taxon>Phasmatidae</taxon>
        <taxon>Eurycanthinae</taxon>
        <taxon>Dryococelus</taxon>
    </lineage>
</organism>
<proteinExistence type="predicted"/>